<evidence type="ECO:0000259" key="1">
    <source>
        <dbReference type="Pfam" id="PF04993"/>
    </source>
</evidence>
<feature type="domain" description="TfoX N-terminal" evidence="1">
    <location>
        <begin position="16"/>
        <end position="101"/>
    </location>
</feature>
<dbReference type="Proteomes" id="UP000326554">
    <property type="component" value="Unassembled WGS sequence"/>
</dbReference>
<dbReference type="RefSeq" id="WP_150444619.1">
    <property type="nucleotide sequence ID" value="NZ_VYQE01000002.1"/>
</dbReference>
<organism evidence="2 3">
    <name type="scientific">Histidinibacterium aquaticum</name>
    <dbReference type="NCBI Taxonomy" id="2613962"/>
    <lineage>
        <taxon>Bacteria</taxon>
        <taxon>Pseudomonadati</taxon>
        <taxon>Pseudomonadota</taxon>
        <taxon>Alphaproteobacteria</taxon>
        <taxon>Rhodobacterales</taxon>
        <taxon>Paracoccaceae</taxon>
        <taxon>Histidinibacterium</taxon>
    </lineage>
</organism>
<evidence type="ECO:0000313" key="2">
    <source>
        <dbReference type="EMBL" id="KAA9009086.1"/>
    </source>
</evidence>
<reference evidence="2 3" key="1">
    <citation type="submission" date="2019-09" db="EMBL/GenBank/DDBJ databases">
        <authorList>
            <person name="Park J.-S."/>
            <person name="Choi H.-J."/>
        </authorList>
    </citation>
    <scope>NUCLEOTIDE SEQUENCE [LARGE SCALE GENOMIC DNA]</scope>
    <source>
        <strain evidence="2 3">176SS1-4</strain>
    </source>
</reference>
<sequence length="109" mass="11875">MAYDEGLADMLREDLGDRAGITERRMFGGLCFMLEGHMLCGVMADHGMYRVGKPREDEPLTLEGVIPMARTGRPMGGIVEVAPEAMADDGLRLRLLDLALANVQSLPAK</sequence>
<keyword evidence="3" id="KW-1185">Reference proteome</keyword>
<protein>
    <submittedName>
        <fullName evidence="2">TfoX/Sxy family protein</fullName>
    </submittedName>
</protein>
<evidence type="ECO:0000313" key="3">
    <source>
        <dbReference type="Proteomes" id="UP000326554"/>
    </source>
</evidence>
<dbReference type="InterPro" id="IPR007076">
    <property type="entry name" value="TfoX_N"/>
</dbReference>
<dbReference type="Gene3D" id="3.30.1460.30">
    <property type="entry name" value="YgaC/TfoX-N like chaperone"/>
    <property type="match status" value="1"/>
</dbReference>
<accession>A0A5J5GL81</accession>
<dbReference type="SUPFAM" id="SSF159894">
    <property type="entry name" value="YgaC/TfoX-N like"/>
    <property type="match status" value="1"/>
</dbReference>
<comment type="caution">
    <text evidence="2">The sequence shown here is derived from an EMBL/GenBank/DDBJ whole genome shotgun (WGS) entry which is preliminary data.</text>
</comment>
<dbReference type="AlphaFoldDB" id="A0A5J5GL81"/>
<gene>
    <name evidence="2" type="ORF">F3S47_07475</name>
</gene>
<proteinExistence type="predicted"/>
<dbReference type="EMBL" id="VYQE01000002">
    <property type="protein sequence ID" value="KAA9009086.1"/>
    <property type="molecule type" value="Genomic_DNA"/>
</dbReference>
<dbReference type="Pfam" id="PF04993">
    <property type="entry name" value="TfoX_N"/>
    <property type="match status" value="1"/>
</dbReference>
<name>A0A5J5GL81_9RHOB</name>